<evidence type="ECO:0000313" key="3">
    <source>
        <dbReference type="Proteomes" id="UP000823877"/>
    </source>
</evidence>
<dbReference type="InterPro" id="IPR051044">
    <property type="entry name" value="MAG_DAG_Lipase"/>
</dbReference>
<dbReference type="InterPro" id="IPR022742">
    <property type="entry name" value="Hydrolase_4"/>
</dbReference>
<gene>
    <name evidence="2" type="ORF">IAA37_05795</name>
</gene>
<dbReference type="Pfam" id="PF12146">
    <property type="entry name" value="Hydrolase_4"/>
    <property type="match status" value="1"/>
</dbReference>
<dbReference type="EMBL" id="DWXN01000010">
    <property type="protein sequence ID" value="HJB75170.1"/>
    <property type="molecule type" value="Genomic_DNA"/>
</dbReference>
<organism evidence="2 3">
    <name type="scientific">Candidatus Eubacterium faecale</name>
    <dbReference type="NCBI Taxonomy" id="2838568"/>
    <lineage>
        <taxon>Bacteria</taxon>
        <taxon>Bacillati</taxon>
        <taxon>Bacillota</taxon>
        <taxon>Clostridia</taxon>
        <taxon>Eubacteriales</taxon>
        <taxon>Eubacteriaceae</taxon>
        <taxon>Eubacterium</taxon>
    </lineage>
</organism>
<dbReference type="Gene3D" id="3.40.50.1820">
    <property type="entry name" value="alpha/beta hydrolase"/>
    <property type="match status" value="1"/>
</dbReference>
<accession>A0A9D2MJC8</accession>
<dbReference type="PANTHER" id="PTHR11614">
    <property type="entry name" value="PHOSPHOLIPASE-RELATED"/>
    <property type="match status" value="1"/>
</dbReference>
<dbReference type="AlphaFoldDB" id="A0A9D2MJC8"/>
<comment type="caution">
    <text evidence="2">The sequence shown here is derived from an EMBL/GenBank/DDBJ whole genome shotgun (WGS) entry which is preliminary data.</text>
</comment>
<evidence type="ECO:0000259" key="1">
    <source>
        <dbReference type="Pfam" id="PF12146"/>
    </source>
</evidence>
<sequence>MQVKSFSFPSATGVCVINGSAFLPEENVKAAVAVHHGMAEHMERYADFITYLTSNGVTVFMHDMANHGKSNQDPGDLGYFGKKDGWLGLIKDYKTVFELMKKEYPAVKHVAFGHSMGSFIVRCFDARYPDLGDSSVYMGTGGKNAAAGIGLAVADLIAAVKGGHHRSKLMDKLAFGTYNHTFEKRTSYDWLTRDQAIVDQYIADPLCGYLFTIKGMADLLHLNTAANSDEWYQKVRKDLPILLISGAEDPVGGYSKGIDEVYDKLIQSGHTAVTEKLYPECRHEVLNERNKEEVYKYLYSYIIK</sequence>
<dbReference type="Proteomes" id="UP000823877">
    <property type="component" value="Unassembled WGS sequence"/>
</dbReference>
<reference evidence="2" key="2">
    <citation type="submission" date="2021-04" db="EMBL/GenBank/DDBJ databases">
        <authorList>
            <person name="Gilroy R."/>
        </authorList>
    </citation>
    <scope>NUCLEOTIDE SEQUENCE</scope>
    <source>
        <strain evidence="2">CHK188-16595</strain>
    </source>
</reference>
<dbReference type="SUPFAM" id="SSF53474">
    <property type="entry name" value="alpha/beta-Hydrolases"/>
    <property type="match status" value="1"/>
</dbReference>
<evidence type="ECO:0000313" key="2">
    <source>
        <dbReference type="EMBL" id="HJB75170.1"/>
    </source>
</evidence>
<proteinExistence type="predicted"/>
<dbReference type="InterPro" id="IPR029058">
    <property type="entry name" value="AB_hydrolase_fold"/>
</dbReference>
<feature type="domain" description="Serine aminopeptidase S33" evidence="1">
    <location>
        <begin position="27"/>
        <end position="290"/>
    </location>
</feature>
<reference evidence="2" key="1">
    <citation type="journal article" date="2021" name="PeerJ">
        <title>Extensive microbial diversity within the chicken gut microbiome revealed by metagenomics and culture.</title>
        <authorList>
            <person name="Gilroy R."/>
            <person name="Ravi A."/>
            <person name="Getino M."/>
            <person name="Pursley I."/>
            <person name="Horton D.L."/>
            <person name="Alikhan N.F."/>
            <person name="Baker D."/>
            <person name="Gharbi K."/>
            <person name="Hall N."/>
            <person name="Watson M."/>
            <person name="Adriaenssens E.M."/>
            <person name="Foster-Nyarko E."/>
            <person name="Jarju S."/>
            <person name="Secka A."/>
            <person name="Antonio M."/>
            <person name="Oren A."/>
            <person name="Chaudhuri R.R."/>
            <person name="La Ragione R."/>
            <person name="Hildebrand F."/>
            <person name="Pallen M.J."/>
        </authorList>
    </citation>
    <scope>NUCLEOTIDE SEQUENCE</scope>
    <source>
        <strain evidence="2">CHK188-16595</strain>
    </source>
</reference>
<protein>
    <submittedName>
        <fullName evidence="2">Lysophospholipase</fullName>
    </submittedName>
</protein>
<name>A0A9D2MJC8_9FIRM</name>